<accession>A0A8S0XLV4</accession>
<evidence type="ECO:0000313" key="2">
    <source>
        <dbReference type="Proteomes" id="UP000467700"/>
    </source>
</evidence>
<reference evidence="1 2" key="1">
    <citation type="submission" date="2020-01" db="EMBL/GenBank/DDBJ databases">
        <authorList>
            <person name="Gupta K D."/>
        </authorList>
    </citation>
    <scope>NUCLEOTIDE SEQUENCE [LARGE SCALE GENOMIC DNA]</scope>
</reference>
<dbReference type="Proteomes" id="UP000467700">
    <property type="component" value="Unassembled WGS sequence"/>
</dbReference>
<evidence type="ECO:0000313" key="1">
    <source>
        <dbReference type="EMBL" id="CAA7265763.1"/>
    </source>
</evidence>
<protein>
    <submittedName>
        <fullName evidence="1">Uncharacterized protein</fullName>
    </submittedName>
</protein>
<name>A0A8S0XLV4_CYCAE</name>
<organism evidence="1 2">
    <name type="scientific">Cyclocybe aegerita</name>
    <name type="common">Black poplar mushroom</name>
    <name type="synonym">Agrocybe aegerita</name>
    <dbReference type="NCBI Taxonomy" id="1973307"/>
    <lineage>
        <taxon>Eukaryota</taxon>
        <taxon>Fungi</taxon>
        <taxon>Dikarya</taxon>
        <taxon>Basidiomycota</taxon>
        <taxon>Agaricomycotina</taxon>
        <taxon>Agaricomycetes</taxon>
        <taxon>Agaricomycetidae</taxon>
        <taxon>Agaricales</taxon>
        <taxon>Agaricineae</taxon>
        <taxon>Bolbitiaceae</taxon>
        <taxon>Cyclocybe</taxon>
    </lineage>
</organism>
<proteinExistence type="predicted"/>
<keyword evidence="2" id="KW-1185">Reference proteome</keyword>
<comment type="caution">
    <text evidence="1">The sequence shown here is derived from an EMBL/GenBank/DDBJ whole genome shotgun (WGS) entry which is preliminary data.</text>
</comment>
<dbReference type="AlphaFoldDB" id="A0A8S0XLV4"/>
<gene>
    <name evidence="1" type="ORF">AAE3_LOCUS7949</name>
</gene>
<dbReference type="EMBL" id="CACVBS010000050">
    <property type="protein sequence ID" value="CAA7265763.1"/>
    <property type="molecule type" value="Genomic_DNA"/>
</dbReference>
<sequence>MYLGFAILEKDADAINLDGGNHSVIAEPVDPQLLQKRFLAYQNRFKQSQQLEDLNAAIKYAEATLDALETGTSQFLDTTIALINLFLERHVKTPTTAAPLRRVIQF</sequence>